<evidence type="ECO:0000313" key="2">
    <source>
        <dbReference type="Proteomes" id="UP000699042"/>
    </source>
</evidence>
<proteinExistence type="predicted"/>
<dbReference type="Proteomes" id="UP000699042">
    <property type="component" value="Unassembled WGS sequence"/>
</dbReference>
<gene>
    <name evidence="1" type="ORF">JMJ77_010043</name>
</gene>
<dbReference type="EMBL" id="JAESDN010000017">
    <property type="protein sequence ID" value="KAG7040939.1"/>
    <property type="molecule type" value="Genomic_DNA"/>
</dbReference>
<evidence type="ECO:0000313" key="1">
    <source>
        <dbReference type="EMBL" id="KAG7040939.1"/>
    </source>
</evidence>
<feature type="non-terminal residue" evidence="1">
    <location>
        <position position="1"/>
    </location>
</feature>
<name>A0A9P7QQI0_9PEZI</name>
<dbReference type="AlphaFoldDB" id="A0A9P7QQI0"/>
<keyword evidence="2" id="KW-1185">Reference proteome</keyword>
<reference evidence="1" key="1">
    <citation type="submission" date="2021-05" db="EMBL/GenBank/DDBJ databases">
        <title>Comparative genomics of three Colletotrichum scovillei strains and genetic complementation revealed genes involved fungal growth and virulence on chili pepper.</title>
        <authorList>
            <person name="Hsieh D.-K."/>
            <person name="Chuang S.-C."/>
            <person name="Chen C.-Y."/>
            <person name="Chao Y.-T."/>
            <person name="Lu M.-Y.J."/>
            <person name="Lee M.-H."/>
            <person name="Shih M.-C."/>
        </authorList>
    </citation>
    <scope>NUCLEOTIDE SEQUENCE</scope>
    <source>
        <strain evidence="1">Coll-153</strain>
    </source>
</reference>
<comment type="caution">
    <text evidence="1">The sequence shown here is derived from an EMBL/GenBank/DDBJ whole genome shotgun (WGS) entry which is preliminary data.</text>
</comment>
<organism evidence="1 2">
    <name type="scientific">Colletotrichum scovillei</name>
    <dbReference type="NCBI Taxonomy" id="1209932"/>
    <lineage>
        <taxon>Eukaryota</taxon>
        <taxon>Fungi</taxon>
        <taxon>Dikarya</taxon>
        <taxon>Ascomycota</taxon>
        <taxon>Pezizomycotina</taxon>
        <taxon>Sordariomycetes</taxon>
        <taxon>Hypocreomycetidae</taxon>
        <taxon>Glomerellales</taxon>
        <taxon>Glomerellaceae</taxon>
        <taxon>Colletotrichum</taxon>
        <taxon>Colletotrichum acutatum species complex</taxon>
    </lineage>
</organism>
<accession>A0A9P7QQI0</accession>
<protein>
    <submittedName>
        <fullName evidence="1">Uncharacterized protein</fullName>
    </submittedName>
</protein>
<sequence>VRTGCVTCESSPNYEETE</sequence>